<feature type="domain" description="S-adenosylmethionine synthetase central" evidence="16">
    <location>
        <begin position="116"/>
        <end position="223"/>
    </location>
</feature>
<evidence type="ECO:0000256" key="13">
    <source>
        <dbReference type="RuleBase" id="RU000542"/>
    </source>
</evidence>
<dbReference type="EC" id="2.5.1.6" evidence="5"/>
<comment type="similarity">
    <text evidence="4">Belongs to the AdoMet synthase family.</text>
</comment>
<evidence type="ECO:0000256" key="12">
    <source>
        <dbReference type="ARBA" id="ARBA00022958"/>
    </source>
</evidence>
<organism evidence="18 19">
    <name type="scientific">Roseinatronobacter monicus</name>
    <dbReference type="NCBI Taxonomy" id="393481"/>
    <lineage>
        <taxon>Bacteria</taxon>
        <taxon>Pseudomonadati</taxon>
        <taxon>Pseudomonadota</taxon>
        <taxon>Alphaproteobacteria</taxon>
        <taxon>Rhodobacterales</taxon>
        <taxon>Paracoccaceae</taxon>
        <taxon>Roseinatronobacter</taxon>
    </lineage>
</organism>
<evidence type="ECO:0000256" key="1">
    <source>
        <dbReference type="ARBA" id="ARBA00001946"/>
    </source>
</evidence>
<evidence type="ECO:0000256" key="14">
    <source>
        <dbReference type="SAM" id="MobiDB-lite"/>
    </source>
</evidence>
<evidence type="ECO:0000256" key="5">
    <source>
        <dbReference type="ARBA" id="ARBA00012828"/>
    </source>
</evidence>
<evidence type="ECO:0000313" key="19">
    <source>
        <dbReference type="Proteomes" id="UP000320582"/>
    </source>
</evidence>
<sequence>MIKNQTSVAEAVGKGHPDKQADAMSDAVLDVKMDRAVAAGHPPSSVRVACEVMINGVDIIVGGEISAPEGVYDAEAVEAAVREVYFASGNDLRDDLRVTNLIRPQAGEIAALTIDGAGDQGIMEGYATTRTRSMLPPETEKAWALIRRAYDLATDGTLHWLRLDTKSQVALDPSGEVISVIMSVQHRASVDLEELRREVLDRVVHPCLGDVAPDLVKINHKGSFIEGGADADCGLTGRKIVVDAYGPSVAVGGGAYSGKDATKVDRSAAYMARFIARQVLASHPGGGTDCTVKLAYGIGQLQPEAASAIIDGKHDVSDWVRARFSDLSPRAIQDRLGLWRREGWRYRDTASFGHYGRDLFPWEQAE</sequence>
<evidence type="ECO:0000256" key="9">
    <source>
        <dbReference type="ARBA" id="ARBA00022741"/>
    </source>
</evidence>
<protein>
    <recommendedName>
        <fullName evidence="5">methionine adenosyltransferase</fullName>
        <ecNumber evidence="5">2.5.1.6</ecNumber>
    </recommendedName>
</protein>
<evidence type="ECO:0000259" key="15">
    <source>
        <dbReference type="Pfam" id="PF00438"/>
    </source>
</evidence>
<dbReference type="Gene3D" id="3.30.300.10">
    <property type="match status" value="3"/>
</dbReference>
<dbReference type="InterPro" id="IPR022629">
    <property type="entry name" value="S-AdoMet_synt_central"/>
</dbReference>
<dbReference type="PIRSF" id="PIRSF000497">
    <property type="entry name" value="MAT"/>
    <property type="match status" value="1"/>
</dbReference>
<dbReference type="GO" id="GO:0046872">
    <property type="term" value="F:metal ion binding"/>
    <property type="evidence" value="ECO:0007669"/>
    <property type="project" value="UniProtKB-KW"/>
</dbReference>
<keyword evidence="11 13" id="KW-0460">Magnesium</keyword>
<dbReference type="InterPro" id="IPR002133">
    <property type="entry name" value="S-AdoMet_synthetase"/>
</dbReference>
<feature type="region of interest" description="Disordered" evidence="14">
    <location>
        <begin position="1"/>
        <end position="21"/>
    </location>
</feature>
<reference evidence="18 19" key="1">
    <citation type="submission" date="2019-06" db="EMBL/GenBank/DDBJ databases">
        <title>Genomic Encyclopedia of Archaeal and Bacterial Type Strains, Phase II (KMG-II): from individual species to whole genera.</title>
        <authorList>
            <person name="Goeker M."/>
        </authorList>
    </citation>
    <scope>NUCLEOTIDE SEQUENCE [LARGE SCALE GENOMIC DNA]</scope>
    <source>
        <strain evidence="18 19">DSM 18423</strain>
    </source>
</reference>
<dbReference type="RefSeq" id="WP_142085999.1">
    <property type="nucleotide sequence ID" value="NZ_VFPT01000006.1"/>
</dbReference>
<evidence type="ECO:0000256" key="8">
    <source>
        <dbReference type="ARBA" id="ARBA00022723"/>
    </source>
</evidence>
<comment type="pathway">
    <text evidence="3">Amino-acid biosynthesis; S-adenosyl-L-methionine biosynthesis; S-adenosyl-L-methionine from L-methionine: step 1/1.</text>
</comment>
<proteinExistence type="inferred from homology"/>
<dbReference type="Pfam" id="PF02772">
    <property type="entry name" value="S-AdoMet_synt_M"/>
    <property type="match status" value="1"/>
</dbReference>
<dbReference type="GO" id="GO:0004478">
    <property type="term" value="F:methionine adenosyltransferase activity"/>
    <property type="evidence" value="ECO:0007669"/>
    <property type="project" value="UniProtKB-EC"/>
</dbReference>
<evidence type="ECO:0000256" key="6">
    <source>
        <dbReference type="ARBA" id="ARBA00022563"/>
    </source>
</evidence>
<dbReference type="GO" id="GO:0005737">
    <property type="term" value="C:cytoplasm"/>
    <property type="evidence" value="ECO:0007669"/>
    <property type="project" value="UniProtKB-SubCell"/>
</dbReference>
<evidence type="ECO:0000256" key="7">
    <source>
        <dbReference type="ARBA" id="ARBA00022679"/>
    </source>
</evidence>
<evidence type="ECO:0000313" key="18">
    <source>
        <dbReference type="EMBL" id="TQM89634.1"/>
    </source>
</evidence>
<dbReference type="PROSITE" id="PS00377">
    <property type="entry name" value="ADOMET_SYNTHASE_2"/>
    <property type="match status" value="1"/>
</dbReference>
<dbReference type="Pfam" id="PF00438">
    <property type="entry name" value="S-AdoMet_synt_N"/>
    <property type="match status" value="1"/>
</dbReference>
<feature type="domain" description="S-adenosylmethionine synthetase N-terminal" evidence="15">
    <location>
        <begin position="8"/>
        <end position="88"/>
    </location>
</feature>
<dbReference type="InterPro" id="IPR022628">
    <property type="entry name" value="S-AdoMet_synt_N"/>
</dbReference>
<dbReference type="Pfam" id="PF02773">
    <property type="entry name" value="S-AdoMet_synt_C"/>
    <property type="match status" value="1"/>
</dbReference>
<dbReference type="EMBL" id="VFPT01000006">
    <property type="protein sequence ID" value="TQM89634.1"/>
    <property type="molecule type" value="Genomic_DNA"/>
</dbReference>
<dbReference type="PANTHER" id="PTHR11964">
    <property type="entry name" value="S-ADENOSYLMETHIONINE SYNTHETASE"/>
    <property type="match status" value="1"/>
</dbReference>
<evidence type="ECO:0000256" key="4">
    <source>
        <dbReference type="ARBA" id="ARBA00009685"/>
    </source>
</evidence>
<dbReference type="InterPro" id="IPR022631">
    <property type="entry name" value="ADOMET_SYNTHASE_CS"/>
</dbReference>
<accession>A0A543K3N2</accession>
<dbReference type="GO" id="GO:0006730">
    <property type="term" value="P:one-carbon metabolic process"/>
    <property type="evidence" value="ECO:0007669"/>
    <property type="project" value="UniProtKB-KW"/>
</dbReference>
<comment type="cofactor">
    <cofactor evidence="1">
        <name>Mg(2+)</name>
        <dbReference type="ChEBI" id="CHEBI:18420"/>
    </cofactor>
</comment>
<keyword evidence="6" id="KW-0554">One-carbon metabolism</keyword>
<name>A0A543K3N2_9RHOB</name>
<evidence type="ECO:0000256" key="11">
    <source>
        <dbReference type="ARBA" id="ARBA00022842"/>
    </source>
</evidence>
<gene>
    <name evidence="18" type="ORF">BD293_4664</name>
</gene>
<dbReference type="SUPFAM" id="SSF55973">
    <property type="entry name" value="S-adenosylmethionine synthetase"/>
    <property type="match status" value="3"/>
</dbReference>
<dbReference type="UniPathway" id="UPA00315">
    <property type="reaction ID" value="UER00080"/>
</dbReference>
<keyword evidence="7 18" id="KW-0808">Transferase</keyword>
<keyword evidence="12 13" id="KW-0630">Potassium</keyword>
<dbReference type="GO" id="GO:0005524">
    <property type="term" value="F:ATP binding"/>
    <property type="evidence" value="ECO:0007669"/>
    <property type="project" value="UniProtKB-KW"/>
</dbReference>
<comment type="subcellular location">
    <subcellularLocation>
        <location evidence="13">Cytoplasm</location>
    </subcellularLocation>
</comment>
<evidence type="ECO:0000256" key="3">
    <source>
        <dbReference type="ARBA" id="ARBA00005224"/>
    </source>
</evidence>
<evidence type="ECO:0000256" key="2">
    <source>
        <dbReference type="ARBA" id="ARBA00001958"/>
    </source>
</evidence>
<dbReference type="GO" id="GO:0006556">
    <property type="term" value="P:S-adenosylmethionine biosynthetic process"/>
    <property type="evidence" value="ECO:0007669"/>
    <property type="project" value="UniProtKB-UniPathway"/>
</dbReference>
<feature type="domain" description="S-adenosylmethionine synthetase C-terminal" evidence="17">
    <location>
        <begin position="227"/>
        <end position="364"/>
    </location>
</feature>
<dbReference type="InterPro" id="IPR022630">
    <property type="entry name" value="S-AdoMet_synt_C"/>
</dbReference>
<comment type="caution">
    <text evidence="18">The sequence shown here is derived from an EMBL/GenBank/DDBJ whole genome shotgun (WGS) entry which is preliminary data.</text>
</comment>
<dbReference type="PROSITE" id="PS00376">
    <property type="entry name" value="ADOMET_SYNTHASE_1"/>
    <property type="match status" value="1"/>
</dbReference>
<comment type="cofactor">
    <cofactor evidence="2">
        <name>K(+)</name>
        <dbReference type="ChEBI" id="CHEBI:29103"/>
    </cofactor>
</comment>
<keyword evidence="19" id="KW-1185">Reference proteome</keyword>
<evidence type="ECO:0000256" key="10">
    <source>
        <dbReference type="ARBA" id="ARBA00022840"/>
    </source>
</evidence>
<dbReference type="OrthoDB" id="9801686at2"/>
<keyword evidence="9" id="KW-0547">Nucleotide-binding</keyword>
<keyword evidence="8 13" id="KW-0479">Metal-binding</keyword>
<evidence type="ECO:0000259" key="17">
    <source>
        <dbReference type="Pfam" id="PF02773"/>
    </source>
</evidence>
<evidence type="ECO:0000259" key="16">
    <source>
        <dbReference type="Pfam" id="PF02772"/>
    </source>
</evidence>
<dbReference type="AlphaFoldDB" id="A0A543K3N2"/>
<comment type="subunit">
    <text evidence="13">Homotetramer.</text>
</comment>
<dbReference type="InterPro" id="IPR022636">
    <property type="entry name" value="S-AdoMet_synthetase_sfam"/>
</dbReference>
<keyword evidence="10" id="KW-0067">ATP-binding</keyword>
<dbReference type="Proteomes" id="UP000320582">
    <property type="component" value="Unassembled WGS sequence"/>
</dbReference>